<keyword evidence="1" id="KW-0229">DNA integration</keyword>
<dbReference type="Pfam" id="PF02899">
    <property type="entry name" value="Phage_int_SAM_1"/>
    <property type="match status" value="1"/>
</dbReference>
<dbReference type="PROSITE" id="PS51900">
    <property type="entry name" value="CB"/>
    <property type="match status" value="1"/>
</dbReference>
<reference evidence="5" key="1">
    <citation type="submission" date="2019-12" db="EMBL/GenBank/DDBJ databases">
        <authorList>
            <person name="Cremers G."/>
        </authorList>
    </citation>
    <scope>NUCLEOTIDE SEQUENCE</scope>
    <source>
        <strain evidence="5">Mbul2</strain>
        <plasmid evidence="5">1</plasmid>
    </source>
</reference>
<evidence type="ECO:0000256" key="3">
    <source>
        <dbReference type="PROSITE-ProRule" id="PRU01248"/>
    </source>
</evidence>
<dbReference type="AlphaFoldDB" id="A0A679JQK7"/>
<geneLocation type="plasmid" evidence="5">
    <name>1</name>
</geneLocation>
<evidence type="ECO:0000313" key="5">
    <source>
        <dbReference type="EMBL" id="CAA2137040.1"/>
    </source>
</evidence>
<gene>
    <name evidence="5" type="primary">xerD_1</name>
    <name evidence="5" type="ORF">MBLL_00462</name>
</gene>
<evidence type="ECO:0000256" key="1">
    <source>
        <dbReference type="ARBA" id="ARBA00022908"/>
    </source>
</evidence>
<accession>A0A679JQK7</accession>
<dbReference type="RefSeq" id="WP_339159064.1">
    <property type="nucleotide sequence ID" value="NZ_LR743510.1"/>
</dbReference>
<dbReference type="InterPro" id="IPR010998">
    <property type="entry name" value="Integrase_recombinase_N"/>
</dbReference>
<feature type="domain" description="Core-binding (CB)" evidence="4">
    <location>
        <begin position="1"/>
        <end position="85"/>
    </location>
</feature>
<dbReference type="SUPFAM" id="SSF47823">
    <property type="entry name" value="lambda integrase-like, N-terminal domain"/>
    <property type="match status" value="1"/>
</dbReference>
<protein>
    <submittedName>
        <fullName evidence="5">Tyrosine recombinase XerD</fullName>
    </submittedName>
</protein>
<dbReference type="InterPro" id="IPR044068">
    <property type="entry name" value="CB"/>
</dbReference>
<dbReference type="EMBL" id="LR743510">
    <property type="protein sequence ID" value="CAA2137040.1"/>
    <property type="molecule type" value="Genomic_DNA"/>
</dbReference>
<sequence>MILIEAGEAFLRHCQLERHLAPNTLAAYRQDVAELVRHFGSIHATAVSSDALVAYTAHLTNPRGLAPATVKRRLACARGLFRWLTRVGHLTADPFAGTEIRVRMSVVR</sequence>
<dbReference type="Gene3D" id="1.10.150.130">
    <property type="match status" value="1"/>
</dbReference>
<evidence type="ECO:0000259" key="4">
    <source>
        <dbReference type="PROSITE" id="PS51900"/>
    </source>
</evidence>
<dbReference type="GO" id="GO:0003677">
    <property type="term" value="F:DNA binding"/>
    <property type="evidence" value="ECO:0007669"/>
    <property type="project" value="UniProtKB-UniRule"/>
</dbReference>
<proteinExistence type="predicted"/>
<dbReference type="GO" id="GO:0015074">
    <property type="term" value="P:DNA integration"/>
    <property type="evidence" value="ECO:0007669"/>
    <property type="project" value="UniProtKB-KW"/>
</dbReference>
<name>A0A679JQK7_9HYPH</name>
<dbReference type="InterPro" id="IPR004107">
    <property type="entry name" value="Integrase_SAM-like_N"/>
</dbReference>
<evidence type="ECO:0000256" key="2">
    <source>
        <dbReference type="ARBA" id="ARBA00023125"/>
    </source>
</evidence>
<organism evidence="5">
    <name type="scientific">Methylobacterium bullatum</name>
    <dbReference type="NCBI Taxonomy" id="570505"/>
    <lineage>
        <taxon>Bacteria</taxon>
        <taxon>Pseudomonadati</taxon>
        <taxon>Pseudomonadota</taxon>
        <taxon>Alphaproteobacteria</taxon>
        <taxon>Hyphomicrobiales</taxon>
        <taxon>Methylobacteriaceae</taxon>
        <taxon>Methylobacterium</taxon>
    </lineage>
</organism>
<keyword evidence="2 3" id="KW-0238">DNA-binding</keyword>
<keyword evidence="5" id="KW-0614">Plasmid</keyword>